<dbReference type="Proteomes" id="UP000585507">
    <property type="component" value="Unassembled WGS sequence"/>
</dbReference>
<keyword evidence="2" id="KW-1185">Reference proteome</keyword>
<evidence type="ECO:0000313" key="1">
    <source>
        <dbReference type="EMBL" id="MBB5537390.1"/>
    </source>
</evidence>
<proteinExistence type="predicted"/>
<name>A0A7W8UFS8_9HYPH</name>
<organism evidence="1 2">
    <name type="scientific">Rhizobium giardinii</name>
    <dbReference type="NCBI Taxonomy" id="56731"/>
    <lineage>
        <taxon>Bacteria</taxon>
        <taxon>Pseudomonadati</taxon>
        <taxon>Pseudomonadota</taxon>
        <taxon>Alphaproteobacteria</taxon>
        <taxon>Hyphomicrobiales</taxon>
        <taxon>Rhizobiaceae</taxon>
        <taxon>Rhizobium/Agrobacterium group</taxon>
        <taxon>Rhizobium</taxon>
    </lineage>
</organism>
<dbReference type="InterPro" id="IPR021508">
    <property type="entry name" value="Gp17-like"/>
</dbReference>
<evidence type="ECO:0000313" key="2">
    <source>
        <dbReference type="Proteomes" id="UP000585507"/>
    </source>
</evidence>
<comment type="caution">
    <text evidence="1">The sequence shown here is derived from an EMBL/GenBank/DDBJ whole genome shotgun (WGS) entry which is preliminary data.</text>
</comment>
<dbReference type="Pfam" id="PF11367">
    <property type="entry name" value="Tail_completion_gp17"/>
    <property type="match status" value="1"/>
</dbReference>
<gene>
    <name evidence="1" type="ORF">GGD55_004106</name>
</gene>
<accession>A0A7W8UFS8</accession>
<dbReference type="Gene3D" id="3.30.2000.30">
    <property type="match status" value="1"/>
</dbReference>
<dbReference type="RefSeq" id="WP_018329575.1">
    <property type="nucleotide sequence ID" value="NZ_JACHBK010000009.1"/>
</dbReference>
<dbReference type="AlphaFoldDB" id="A0A7W8UFS8"/>
<dbReference type="InterPro" id="IPR053745">
    <property type="entry name" value="Viral_Tail_Comp_sf"/>
</dbReference>
<dbReference type="EMBL" id="JACHBK010000009">
    <property type="protein sequence ID" value="MBB5537390.1"/>
    <property type="molecule type" value="Genomic_DNA"/>
</dbReference>
<reference evidence="1 2" key="1">
    <citation type="submission" date="2020-08" db="EMBL/GenBank/DDBJ databases">
        <title>Genomic Encyclopedia of Type Strains, Phase IV (KMG-V): Genome sequencing to study the core and pangenomes of soil and plant-associated prokaryotes.</title>
        <authorList>
            <person name="Whitman W."/>
        </authorList>
    </citation>
    <scope>NUCLEOTIDE SEQUENCE [LARGE SCALE GENOMIC DNA]</scope>
    <source>
        <strain evidence="1 2">SEMIA 4084</strain>
    </source>
</reference>
<evidence type="ECO:0008006" key="3">
    <source>
        <dbReference type="Google" id="ProtNLM"/>
    </source>
</evidence>
<sequence length="132" mass="13946">MSAAAALQKAIYERLSGDAELLLLLGDGGVRDHLQTGSHRPGISIVSLESRDASTASEAGEEHLVTLAVRTGEGGNRAAQEIAARVRALLDDAALDLAGFSLVSLFHRRTRTGRDAKAKGHVAEMVFRAVTE</sequence>
<protein>
    <recommendedName>
        <fullName evidence="3">DUF3168 domain-containing protein</fullName>
    </recommendedName>
</protein>